<dbReference type="AlphaFoldDB" id="A0A8T0QQR4"/>
<feature type="domain" description="Fe2OG dioxygenase" evidence="6">
    <location>
        <begin position="178"/>
        <end position="281"/>
    </location>
</feature>
<organism evidence="7 8">
    <name type="scientific">Panicum virgatum</name>
    <name type="common">Blackwell switchgrass</name>
    <dbReference type="NCBI Taxonomy" id="38727"/>
    <lineage>
        <taxon>Eukaryota</taxon>
        <taxon>Viridiplantae</taxon>
        <taxon>Streptophyta</taxon>
        <taxon>Embryophyta</taxon>
        <taxon>Tracheophyta</taxon>
        <taxon>Spermatophyta</taxon>
        <taxon>Magnoliopsida</taxon>
        <taxon>Liliopsida</taxon>
        <taxon>Poales</taxon>
        <taxon>Poaceae</taxon>
        <taxon>PACMAD clade</taxon>
        <taxon>Panicoideae</taxon>
        <taxon>Panicodae</taxon>
        <taxon>Paniceae</taxon>
        <taxon>Panicinae</taxon>
        <taxon>Panicum</taxon>
        <taxon>Panicum sect. Hiantes</taxon>
    </lineage>
</organism>
<dbReference type="InterPro" id="IPR026992">
    <property type="entry name" value="DIOX_N"/>
</dbReference>
<dbReference type="InterPro" id="IPR005123">
    <property type="entry name" value="Oxoglu/Fe-dep_dioxygenase_dom"/>
</dbReference>
<dbReference type="PROSITE" id="PS51471">
    <property type="entry name" value="FE2OG_OXY"/>
    <property type="match status" value="1"/>
</dbReference>
<comment type="caution">
    <text evidence="7">The sequence shown here is derived from an EMBL/GenBank/DDBJ whole genome shotgun (WGS) entry which is preliminary data.</text>
</comment>
<proteinExistence type="inferred from homology"/>
<dbReference type="InterPro" id="IPR050295">
    <property type="entry name" value="Plant_2OG-oxidoreductases"/>
</dbReference>
<dbReference type="Pfam" id="PF03171">
    <property type="entry name" value="2OG-FeII_Oxy"/>
    <property type="match status" value="1"/>
</dbReference>
<dbReference type="InterPro" id="IPR027443">
    <property type="entry name" value="IPNS-like_sf"/>
</dbReference>
<comment type="similarity">
    <text evidence="1 5">Belongs to the iron/ascorbate-dependent oxidoreductase family.</text>
</comment>
<keyword evidence="8" id="KW-1185">Reference proteome</keyword>
<protein>
    <recommendedName>
        <fullName evidence="6">Fe2OG dioxygenase domain-containing protein</fullName>
    </recommendedName>
</protein>
<dbReference type="Pfam" id="PF14226">
    <property type="entry name" value="DIOX_N"/>
    <property type="match status" value="1"/>
</dbReference>
<evidence type="ECO:0000313" key="8">
    <source>
        <dbReference type="Proteomes" id="UP000823388"/>
    </source>
</evidence>
<dbReference type="EMBL" id="CM029049">
    <property type="protein sequence ID" value="KAG2575491.1"/>
    <property type="molecule type" value="Genomic_DNA"/>
</dbReference>
<keyword evidence="2 5" id="KW-0479">Metal-binding</keyword>
<name>A0A8T0QQR4_PANVG</name>
<evidence type="ECO:0000256" key="5">
    <source>
        <dbReference type="RuleBase" id="RU003682"/>
    </source>
</evidence>
<evidence type="ECO:0000259" key="6">
    <source>
        <dbReference type="PROSITE" id="PS51471"/>
    </source>
</evidence>
<sequence>MHICCTGNTNTSKKSIRLPRGSWLPSHTLPVINIDRLSMDEVVRALVIQEIALACRKQGCFQVVNHGISKSVMKGALEAASEFFELSTEHKEKFASADVQQPIRYDTSSRDGISTARSLLKHYANPLEDWVQFWPINPPTYRKKMGDYAAEIQGVSMQLMEAIFEGLRLGPLYLQEKLENGVQFLALNNYPQFLHCGDKVGLGSHSDCGFITILLQSSARLEVMHHEDDTWTAVPAIPGALHVHIGDNLEVLSNGQLKSLVHRAILNPDESRISIASIHGLSMNEKVHCAKELVDEEHPEMYKESSFQDFLDFLPSNHENNYKRFVESLKIDRDE</sequence>
<evidence type="ECO:0000313" key="7">
    <source>
        <dbReference type="EMBL" id="KAG2575491.1"/>
    </source>
</evidence>
<dbReference type="GO" id="GO:0016491">
    <property type="term" value="F:oxidoreductase activity"/>
    <property type="evidence" value="ECO:0007669"/>
    <property type="project" value="UniProtKB-KW"/>
</dbReference>
<keyword evidence="4 5" id="KW-0408">Iron</keyword>
<dbReference type="Proteomes" id="UP000823388">
    <property type="component" value="Chromosome 7K"/>
</dbReference>
<evidence type="ECO:0000256" key="2">
    <source>
        <dbReference type="ARBA" id="ARBA00022723"/>
    </source>
</evidence>
<dbReference type="InterPro" id="IPR044861">
    <property type="entry name" value="IPNS-like_FE2OG_OXY"/>
</dbReference>
<accession>A0A8T0QQR4</accession>
<keyword evidence="3 5" id="KW-0560">Oxidoreductase</keyword>
<evidence type="ECO:0000256" key="1">
    <source>
        <dbReference type="ARBA" id="ARBA00008056"/>
    </source>
</evidence>
<dbReference type="Gene3D" id="2.60.120.330">
    <property type="entry name" value="B-lactam Antibiotic, Isopenicillin N Synthase, Chain"/>
    <property type="match status" value="1"/>
</dbReference>
<evidence type="ECO:0000256" key="3">
    <source>
        <dbReference type="ARBA" id="ARBA00023002"/>
    </source>
</evidence>
<dbReference type="SUPFAM" id="SSF51197">
    <property type="entry name" value="Clavaminate synthase-like"/>
    <property type="match status" value="1"/>
</dbReference>
<gene>
    <name evidence="7" type="ORF">PVAP13_7KG387500</name>
</gene>
<evidence type="ECO:0000256" key="4">
    <source>
        <dbReference type="ARBA" id="ARBA00023004"/>
    </source>
</evidence>
<dbReference type="GO" id="GO:0046872">
    <property type="term" value="F:metal ion binding"/>
    <property type="evidence" value="ECO:0007669"/>
    <property type="project" value="UniProtKB-KW"/>
</dbReference>
<reference evidence="7" key="1">
    <citation type="submission" date="2020-05" db="EMBL/GenBank/DDBJ databases">
        <title>WGS assembly of Panicum virgatum.</title>
        <authorList>
            <person name="Lovell J.T."/>
            <person name="Jenkins J."/>
            <person name="Shu S."/>
            <person name="Juenger T.E."/>
            <person name="Schmutz J."/>
        </authorList>
    </citation>
    <scope>NUCLEOTIDE SEQUENCE</scope>
    <source>
        <strain evidence="7">AP13</strain>
    </source>
</reference>
<dbReference type="PANTHER" id="PTHR47991">
    <property type="entry name" value="OXOGLUTARATE/IRON-DEPENDENT DIOXYGENASE"/>
    <property type="match status" value="1"/>
</dbReference>